<dbReference type="RefSeq" id="WP_058279981.1">
    <property type="nucleotide sequence ID" value="NZ_CYUD01000001.1"/>
</dbReference>
<feature type="domain" description="XdhC- CoxI" evidence="1">
    <location>
        <begin position="14"/>
        <end position="64"/>
    </location>
</feature>
<dbReference type="NCBIfam" id="TIGR02964">
    <property type="entry name" value="xanthine_xdhC"/>
    <property type="match status" value="1"/>
</dbReference>
<evidence type="ECO:0000259" key="1">
    <source>
        <dbReference type="Pfam" id="PF02625"/>
    </source>
</evidence>
<dbReference type="Pfam" id="PF02625">
    <property type="entry name" value="XdhC_CoxI"/>
    <property type="match status" value="1"/>
</dbReference>
<dbReference type="InterPro" id="IPR014308">
    <property type="entry name" value="Xanthine_DH_XdhC"/>
</dbReference>
<dbReference type="InterPro" id="IPR027051">
    <property type="entry name" value="XdhC_Rossmann_dom"/>
</dbReference>
<dbReference type="Pfam" id="PF13478">
    <property type="entry name" value="XdhC_C"/>
    <property type="match status" value="1"/>
</dbReference>
<gene>
    <name evidence="3" type="ORF">RUE5091_00172</name>
</gene>
<dbReference type="PANTHER" id="PTHR30388">
    <property type="entry name" value="ALDEHYDE OXIDOREDUCTASE MOLYBDENUM COFACTOR ASSEMBLY PROTEIN"/>
    <property type="match status" value="1"/>
</dbReference>
<dbReference type="Proteomes" id="UP000051260">
    <property type="component" value="Unassembled WGS sequence"/>
</dbReference>
<feature type="domain" description="XdhC Rossmann" evidence="2">
    <location>
        <begin position="155"/>
        <end position="296"/>
    </location>
</feature>
<dbReference type="InterPro" id="IPR052698">
    <property type="entry name" value="MoCofactor_Util/Proc"/>
</dbReference>
<dbReference type="STRING" id="1715692.RUE5091_00172"/>
<sequence>MGLDLEALREAVKTHGTVTRVVIAAIKGSSPREVGAAMLVWQNGQSGTIGGGVLEYEAVKVARTQTVRSRLTHHALGPDMGQCCGGAVSLFSEVFDANAVDALDDTVIVRSASDGDIPLSVKRLLAAARGQGIAPQPQLIDGWMVEPVHKPARTLWIWGAGHVGRALVDVLHPLPDLAITWVDTAPERFPETIPTGVTSVPAAKPAELVRHAPPDAEHLVLTYSHNLDLELCNRLLSHDFRIAGLIGSATKWARFRSRLAALGHAPERINRITCPIGDTGLGKHPQMIAVGVAAELLRPARQNELKKDLSA</sequence>
<dbReference type="Gene3D" id="3.40.50.720">
    <property type="entry name" value="NAD(P)-binding Rossmann-like Domain"/>
    <property type="match status" value="1"/>
</dbReference>
<dbReference type="InterPro" id="IPR036291">
    <property type="entry name" value="NAD(P)-bd_dom_sf"/>
</dbReference>
<protein>
    <submittedName>
        <fullName evidence="3">Xanthine dehydrogenase accessory protein XdhC</fullName>
    </submittedName>
</protein>
<dbReference type="InterPro" id="IPR003777">
    <property type="entry name" value="XdhC_CoxI"/>
</dbReference>
<dbReference type="OrthoDB" id="61481at2"/>
<evidence type="ECO:0000259" key="2">
    <source>
        <dbReference type="Pfam" id="PF13478"/>
    </source>
</evidence>
<proteinExistence type="predicted"/>
<name>A0A0P1I128_9RHOB</name>
<dbReference type="AlphaFoldDB" id="A0A0P1I128"/>
<accession>A0A0P1I128</accession>
<dbReference type="SUPFAM" id="SSF51735">
    <property type="entry name" value="NAD(P)-binding Rossmann-fold domains"/>
    <property type="match status" value="1"/>
</dbReference>
<evidence type="ECO:0000313" key="3">
    <source>
        <dbReference type="EMBL" id="CUJ84021.1"/>
    </source>
</evidence>
<evidence type="ECO:0000313" key="4">
    <source>
        <dbReference type="Proteomes" id="UP000051260"/>
    </source>
</evidence>
<dbReference type="PANTHER" id="PTHR30388:SF6">
    <property type="entry name" value="XANTHINE DEHYDROGENASE SUBUNIT A-RELATED"/>
    <property type="match status" value="1"/>
</dbReference>
<organism evidence="3 4">
    <name type="scientific">Ruegeria denitrificans</name>
    <dbReference type="NCBI Taxonomy" id="1715692"/>
    <lineage>
        <taxon>Bacteria</taxon>
        <taxon>Pseudomonadati</taxon>
        <taxon>Pseudomonadota</taxon>
        <taxon>Alphaproteobacteria</taxon>
        <taxon>Rhodobacterales</taxon>
        <taxon>Roseobacteraceae</taxon>
        <taxon>Ruegeria</taxon>
    </lineage>
</organism>
<dbReference type="EMBL" id="CYUD01000001">
    <property type="protein sequence ID" value="CUJ84021.1"/>
    <property type="molecule type" value="Genomic_DNA"/>
</dbReference>
<reference evidence="4" key="1">
    <citation type="submission" date="2015-09" db="EMBL/GenBank/DDBJ databases">
        <authorList>
            <person name="Rodrigo-Torres L."/>
            <person name="Arahal D.R."/>
        </authorList>
    </citation>
    <scope>NUCLEOTIDE SEQUENCE [LARGE SCALE GENOMIC DNA]</scope>
    <source>
        <strain evidence="4">CECT 5091</strain>
    </source>
</reference>
<keyword evidence="4" id="KW-1185">Reference proteome</keyword>